<evidence type="ECO:0000313" key="2">
    <source>
        <dbReference type="EMBL" id="MBW8481783.1"/>
    </source>
</evidence>
<organism evidence="2 3">
    <name type="scientific">Actinomadura parmotrematis</name>
    <dbReference type="NCBI Taxonomy" id="2864039"/>
    <lineage>
        <taxon>Bacteria</taxon>
        <taxon>Bacillati</taxon>
        <taxon>Actinomycetota</taxon>
        <taxon>Actinomycetes</taxon>
        <taxon>Streptosporangiales</taxon>
        <taxon>Thermomonosporaceae</taxon>
        <taxon>Actinomadura</taxon>
    </lineage>
</organism>
<feature type="compositionally biased region" description="Basic and acidic residues" evidence="1">
    <location>
        <begin position="47"/>
        <end position="64"/>
    </location>
</feature>
<name>A0ABS7FN17_9ACTN</name>
<dbReference type="Proteomes" id="UP000774570">
    <property type="component" value="Unassembled WGS sequence"/>
</dbReference>
<keyword evidence="3" id="KW-1185">Reference proteome</keyword>
<dbReference type="EMBL" id="JAIBOA010000003">
    <property type="protein sequence ID" value="MBW8481783.1"/>
    <property type="molecule type" value="Genomic_DNA"/>
</dbReference>
<feature type="compositionally biased region" description="Low complexity" evidence="1">
    <location>
        <begin position="36"/>
        <end position="45"/>
    </location>
</feature>
<feature type="region of interest" description="Disordered" evidence="1">
    <location>
        <begin position="30"/>
        <end position="74"/>
    </location>
</feature>
<sequence length="139" mass="13555">MPTGRPAGGPGPVLLAALLLLAGVIAGLAAPPPDGAGPVPDAVAGERAPERSGERAGGAPEREQPAAGSADIAGAARTPVRRAVVRPVLPRGLLDEDAAARRLALDFAAHPARAAGPQAGPAGRASGARLLVVLGVSRT</sequence>
<protein>
    <submittedName>
        <fullName evidence="2">Uncharacterized protein</fullName>
    </submittedName>
</protein>
<proteinExistence type="predicted"/>
<dbReference type="RefSeq" id="WP_220163778.1">
    <property type="nucleotide sequence ID" value="NZ_JAIBOA010000003.1"/>
</dbReference>
<evidence type="ECO:0000256" key="1">
    <source>
        <dbReference type="SAM" id="MobiDB-lite"/>
    </source>
</evidence>
<accession>A0ABS7FN17</accession>
<evidence type="ECO:0000313" key="3">
    <source>
        <dbReference type="Proteomes" id="UP000774570"/>
    </source>
</evidence>
<gene>
    <name evidence="2" type="ORF">K1Y72_05330</name>
</gene>
<comment type="caution">
    <text evidence="2">The sequence shown here is derived from an EMBL/GenBank/DDBJ whole genome shotgun (WGS) entry which is preliminary data.</text>
</comment>
<reference evidence="2 3" key="1">
    <citation type="submission" date="2021-07" db="EMBL/GenBank/DDBJ databases">
        <title>Actinomadura sp. PM05-2 isolated from lichen.</title>
        <authorList>
            <person name="Somphong A."/>
            <person name="Phongsopitanun W."/>
            <person name="Tanasupawat S."/>
            <person name="Peongsungnone V."/>
        </authorList>
    </citation>
    <scope>NUCLEOTIDE SEQUENCE [LARGE SCALE GENOMIC DNA]</scope>
    <source>
        <strain evidence="2 3">PM05-2</strain>
    </source>
</reference>